<dbReference type="InterPro" id="IPR004843">
    <property type="entry name" value="Calcineurin-like_PHP"/>
</dbReference>
<dbReference type="Proteomes" id="UP000542342">
    <property type="component" value="Unassembled WGS sequence"/>
</dbReference>
<evidence type="ECO:0000313" key="3">
    <source>
        <dbReference type="Proteomes" id="UP000542342"/>
    </source>
</evidence>
<dbReference type="Gene3D" id="3.60.21.10">
    <property type="match status" value="1"/>
</dbReference>
<dbReference type="GO" id="GO:0016787">
    <property type="term" value="F:hydrolase activity"/>
    <property type="evidence" value="ECO:0007669"/>
    <property type="project" value="InterPro"/>
</dbReference>
<dbReference type="AlphaFoldDB" id="A0A7V8VCA2"/>
<dbReference type="EMBL" id="JACEFB010000002">
    <property type="protein sequence ID" value="MBA2225410.1"/>
    <property type="molecule type" value="Genomic_DNA"/>
</dbReference>
<gene>
    <name evidence="2" type="ORF">H0921_04440</name>
</gene>
<organism evidence="2 3">
    <name type="scientific">Thermogemmata fonticola</name>
    <dbReference type="NCBI Taxonomy" id="2755323"/>
    <lineage>
        <taxon>Bacteria</taxon>
        <taxon>Pseudomonadati</taxon>
        <taxon>Planctomycetota</taxon>
        <taxon>Planctomycetia</taxon>
        <taxon>Gemmatales</taxon>
        <taxon>Gemmataceae</taxon>
        <taxon>Thermogemmata</taxon>
    </lineage>
</organism>
<dbReference type="InterPro" id="IPR029052">
    <property type="entry name" value="Metallo-depent_PP-like"/>
</dbReference>
<feature type="domain" description="Calcineurin-like phosphoesterase" evidence="1">
    <location>
        <begin position="38"/>
        <end position="237"/>
    </location>
</feature>
<dbReference type="RefSeq" id="WP_194536837.1">
    <property type="nucleotide sequence ID" value="NZ_JACEFB010000002.1"/>
</dbReference>
<protein>
    <submittedName>
        <fullName evidence="2">Metallophosphoesterase</fullName>
    </submittedName>
</protein>
<proteinExistence type="predicted"/>
<name>A0A7V8VCA2_9BACT</name>
<dbReference type="SUPFAM" id="SSF56300">
    <property type="entry name" value="Metallo-dependent phosphatases"/>
    <property type="match status" value="1"/>
</dbReference>
<comment type="caution">
    <text evidence="2">The sequence shown here is derived from an EMBL/GenBank/DDBJ whole genome shotgun (WGS) entry which is preliminary data.</text>
</comment>
<evidence type="ECO:0000313" key="2">
    <source>
        <dbReference type="EMBL" id="MBA2225410.1"/>
    </source>
</evidence>
<dbReference type="Pfam" id="PF00149">
    <property type="entry name" value="Metallophos"/>
    <property type="match status" value="1"/>
</dbReference>
<accession>A0A7V8VCA2</accession>
<keyword evidence="3" id="KW-1185">Reference proteome</keyword>
<evidence type="ECO:0000259" key="1">
    <source>
        <dbReference type="Pfam" id="PF00149"/>
    </source>
</evidence>
<reference evidence="2 3" key="1">
    <citation type="submission" date="2020-07" db="EMBL/GenBank/DDBJ databases">
        <title>Thermogemmata thermophila gen. nov., sp. nov., a novel moderate thermophilic planctomycete from a Kamchatka hot spring.</title>
        <authorList>
            <person name="Elcheninov A.G."/>
            <person name="Podosokorskaya O.A."/>
            <person name="Kovaleva O.L."/>
            <person name="Novikov A."/>
            <person name="Bonch-Osmolovskaya E.A."/>
            <person name="Toshchakov S.V."/>
            <person name="Kublanov I.V."/>
        </authorList>
    </citation>
    <scope>NUCLEOTIDE SEQUENCE [LARGE SCALE GENOMIC DNA]</scope>
    <source>
        <strain evidence="2 3">2918</strain>
    </source>
</reference>
<sequence length="286" mass="31927">MPAPERLLVLLRQARVLLRAMPGRQGRVINLMDADEAVICGDLHGHLANFQALLQVADLARHPRRHLVLQELIHGPFRYPQGGDKSHQLVDLFAALLVQFPKQVHYLLGNHELAQWTDRPILKGDVNCNELFEEGVRQAYGSWASSIYQAYLDLFAELPVLLRTPNRLVISHSLPSIRHSVHFALQRLQREPLDPTDLAPGGAIHSLVWGRDTTLDHVTAFLHHCDGDLLISGHLPCPDGFDIPHERQIILDCAASPASYLLIPLNRPVSHSDLVGCLRTVQPVSS</sequence>